<accession>A0A645BGH8</accession>
<feature type="transmembrane region" description="Helical" evidence="1">
    <location>
        <begin position="28"/>
        <end position="47"/>
    </location>
</feature>
<evidence type="ECO:0000256" key="1">
    <source>
        <dbReference type="SAM" id="Phobius"/>
    </source>
</evidence>
<dbReference type="AlphaFoldDB" id="A0A645BGH8"/>
<comment type="caution">
    <text evidence="2">The sequence shown here is derived from an EMBL/GenBank/DDBJ whole genome shotgun (WGS) entry which is preliminary data.</text>
</comment>
<organism evidence="2">
    <name type="scientific">bioreactor metagenome</name>
    <dbReference type="NCBI Taxonomy" id="1076179"/>
    <lineage>
        <taxon>unclassified sequences</taxon>
        <taxon>metagenomes</taxon>
        <taxon>ecological metagenomes</taxon>
    </lineage>
</organism>
<reference evidence="2" key="1">
    <citation type="submission" date="2019-08" db="EMBL/GenBank/DDBJ databases">
        <authorList>
            <person name="Kucharzyk K."/>
            <person name="Murdoch R.W."/>
            <person name="Higgins S."/>
            <person name="Loffler F."/>
        </authorList>
    </citation>
    <scope>NUCLEOTIDE SEQUENCE</scope>
</reference>
<keyword evidence="1" id="KW-1133">Transmembrane helix</keyword>
<dbReference type="EMBL" id="VSSQ01018799">
    <property type="protein sequence ID" value="MPM62303.1"/>
    <property type="molecule type" value="Genomic_DNA"/>
</dbReference>
<protein>
    <submittedName>
        <fullName evidence="2">Uncharacterized protein</fullName>
    </submittedName>
</protein>
<evidence type="ECO:0000313" key="2">
    <source>
        <dbReference type="EMBL" id="MPM62303.1"/>
    </source>
</evidence>
<proteinExistence type="predicted"/>
<gene>
    <name evidence="2" type="ORF">SDC9_109169</name>
</gene>
<keyword evidence="1" id="KW-0472">Membrane</keyword>
<sequence>MVFGKRVKNMIRKLERYVPPGFDLKYELNQVLFIFVAIILMCLWIYWQFQKAYNNLFCIENGVMVLLPNAHMVHFQELTHELGGLASSIPFFSFLMIRDHNRYFKSETQSIYLMLRLPKRTEYHKRCWALPIAVLLLSYVFLTIAKAIFFAYYKNMVPLSAWPSGQSMNLWSVIL</sequence>
<name>A0A645BGH8_9ZZZZ</name>
<feature type="transmembrane region" description="Helical" evidence="1">
    <location>
        <begin position="128"/>
        <end position="153"/>
    </location>
</feature>
<keyword evidence="1" id="KW-0812">Transmembrane</keyword>